<organism evidence="3">
    <name type="scientific">uncultured Rubrobacteraceae bacterium</name>
    <dbReference type="NCBI Taxonomy" id="349277"/>
    <lineage>
        <taxon>Bacteria</taxon>
        <taxon>Bacillati</taxon>
        <taxon>Actinomycetota</taxon>
        <taxon>Rubrobacteria</taxon>
        <taxon>Rubrobacterales</taxon>
        <taxon>Rubrobacteraceae</taxon>
        <taxon>environmental samples</taxon>
    </lineage>
</organism>
<protein>
    <submittedName>
        <fullName evidence="3">Uncharacterized protein</fullName>
    </submittedName>
</protein>
<accession>A0A6J4QJP4</accession>
<reference evidence="3" key="1">
    <citation type="submission" date="2020-02" db="EMBL/GenBank/DDBJ databases">
        <authorList>
            <person name="Meier V. D."/>
        </authorList>
    </citation>
    <scope>NUCLEOTIDE SEQUENCE</scope>
    <source>
        <strain evidence="3">AVDCRST_MAG01</strain>
    </source>
</reference>
<gene>
    <name evidence="3" type="ORF">AVDCRST_MAG01-01-3502</name>
</gene>
<feature type="transmembrane region" description="Helical" evidence="2">
    <location>
        <begin position="64"/>
        <end position="87"/>
    </location>
</feature>
<keyword evidence="2" id="KW-0812">Transmembrane</keyword>
<evidence type="ECO:0000256" key="1">
    <source>
        <dbReference type="SAM" id="MobiDB-lite"/>
    </source>
</evidence>
<evidence type="ECO:0000313" key="3">
    <source>
        <dbReference type="EMBL" id="CAA9439391.1"/>
    </source>
</evidence>
<feature type="region of interest" description="Disordered" evidence="1">
    <location>
        <begin position="45"/>
        <end position="67"/>
    </location>
</feature>
<evidence type="ECO:0000256" key="2">
    <source>
        <dbReference type="SAM" id="Phobius"/>
    </source>
</evidence>
<keyword evidence="2" id="KW-0472">Membrane</keyword>
<name>A0A6J4QJP4_9ACTN</name>
<dbReference type="EMBL" id="CADCUW010000455">
    <property type="protein sequence ID" value="CAA9439391.1"/>
    <property type="molecule type" value="Genomic_DNA"/>
</dbReference>
<keyword evidence="2" id="KW-1133">Transmembrane helix</keyword>
<dbReference type="AlphaFoldDB" id="A0A6J4QJP4"/>
<sequence>MQLALIFREFEDELYPVRPPLFVQRALFGLLAPVGELLGYRARYPRYSGPEEEPPGRGGGRPSAASGATTGGIVVATVVAVLALLMLQRRSSSSRRR</sequence>
<proteinExistence type="predicted"/>